<protein>
    <submittedName>
        <fullName evidence="2">GNAT family N-acetyltransferase</fullName>
    </submittedName>
</protein>
<organism evidence="2 3">
    <name type="scientific">Paenibacillus contaminans</name>
    <dbReference type="NCBI Taxonomy" id="450362"/>
    <lineage>
        <taxon>Bacteria</taxon>
        <taxon>Bacillati</taxon>
        <taxon>Bacillota</taxon>
        <taxon>Bacilli</taxon>
        <taxon>Bacillales</taxon>
        <taxon>Paenibacillaceae</taxon>
        <taxon>Paenibacillus</taxon>
    </lineage>
</organism>
<comment type="caution">
    <text evidence="2">The sequence shown here is derived from an EMBL/GenBank/DDBJ whole genome shotgun (WGS) entry which is preliminary data.</text>
</comment>
<keyword evidence="3" id="KW-1185">Reference proteome</keyword>
<dbReference type="PROSITE" id="PS51186">
    <property type="entry name" value="GNAT"/>
    <property type="match status" value="1"/>
</dbReference>
<feature type="domain" description="N-acetyltransferase" evidence="1">
    <location>
        <begin position="1"/>
        <end position="150"/>
    </location>
</feature>
<dbReference type="SUPFAM" id="SSF55729">
    <property type="entry name" value="Acyl-CoA N-acyltransferases (Nat)"/>
    <property type="match status" value="1"/>
</dbReference>
<dbReference type="InterPro" id="IPR000182">
    <property type="entry name" value="GNAT_dom"/>
</dbReference>
<dbReference type="GO" id="GO:0016747">
    <property type="term" value="F:acyltransferase activity, transferring groups other than amino-acyl groups"/>
    <property type="evidence" value="ECO:0007669"/>
    <property type="project" value="InterPro"/>
</dbReference>
<dbReference type="Gene3D" id="3.40.630.30">
    <property type="match status" value="1"/>
</dbReference>
<gene>
    <name evidence="2" type="ORF">DQG23_34740</name>
</gene>
<dbReference type="Proteomes" id="UP000250369">
    <property type="component" value="Unassembled WGS sequence"/>
</dbReference>
<dbReference type="Pfam" id="PF00583">
    <property type="entry name" value="Acetyltransf_1"/>
    <property type="match status" value="1"/>
</dbReference>
<dbReference type="EMBL" id="QMFB01000033">
    <property type="protein sequence ID" value="RAV12489.1"/>
    <property type="molecule type" value="Genomic_DNA"/>
</dbReference>
<proteinExistence type="predicted"/>
<name>A0A329LXB0_9BACL</name>
<evidence type="ECO:0000259" key="1">
    <source>
        <dbReference type="PROSITE" id="PS51186"/>
    </source>
</evidence>
<evidence type="ECO:0000313" key="3">
    <source>
        <dbReference type="Proteomes" id="UP000250369"/>
    </source>
</evidence>
<sequence>MTETDGRAICEWRYEPPYDIYTSEPWETMAARAFEFADPDIRKAQYASVEDEGGELIGFAQFFPIVGVTRIGLGLRPDRCGQGYGLPFVKAIVAEAKRRAPDDEIDLEVLVWNGRARKVYEKAGFRLTDTYVRNTPTGLAEFHCMVYEGE</sequence>
<dbReference type="OrthoDB" id="423921at2"/>
<accession>A0A329LXB0</accession>
<reference evidence="2 3" key="1">
    <citation type="journal article" date="2009" name="Int. J. Syst. Evol. Microbiol.">
        <title>Paenibacillus contaminans sp. nov., isolated from a contaminated laboratory plate.</title>
        <authorList>
            <person name="Chou J.H."/>
            <person name="Lee J.H."/>
            <person name="Lin M.C."/>
            <person name="Chang P.S."/>
            <person name="Arun A.B."/>
            <person name="Young C.C."/>
            <person name="Chen W.M."/>
        </authorList>
    </citation>
    <scope>NUCLEOTIDE SEQUENCE [LARGE SCALE GENOMIC DNA]</scope>
    <source>
        <strain evidence="2 3">CKOBP-6</strain>
    </source>
</reference>
<dbReference type="InterPro" id="IPR016181">
    <property type="entry name" value="Acyl_CoA_acyltransferase"/>
</dbReference>
<dbReference type="AlphaFoldDB" id="A0A329LXB0"/>
<evidence type="ECO:0000313" key="2">
    <source>
        <dbReference type="EMBL" id="RAV12489.1"/>
    </source>
</evidence>
<keyword evidence="2" id="KW-0808">Transferase</keyword>